<evidence type="ECO:0000256" key="1">
    <source>
        <dbReference type="SAM" id="Phobius"/>
    </source>
</evidence>
<proteinExistence type="predicted"/>
<evidence type="ECO:0000313" key="2">
    <source>
        <dbReference type="EnsemblPlants" id="cds.novel_model_3081_5bd9a17a"/>
    </source>
</evidence>
<dbReference type="EMBL" id="UZAU01000369">
    <property type="status" value="NOT_ANNOTATED_CDS"/>
    <property type="molecule type" value="Genomic_DNA"/>
</dbReference>
<feature type="transmembrane region" description="Helical" evidence="1">
    <location>
        <begin position="20"/>
        <end position="44"/>
    </location>
</feature>
<name>A0A803QYZ6_CANSA</name>
<keyword evidence="1" id="KW-1133">Transmembrane helix</keyword>
<reference evidence="2" key="2">
    <citation type="submission" date="2021-03" db="UniProtKB">
        <authorList>
            <consortium name="EnsemblPlants"/>
        </authorList>
    </citation>
    <scope>IDENTIFICATION</scope>
</reference>
<dbReference type="EnsemblPlants" id="novel_model_3081_5bd9a17a">
    <property type="protein sequence ID" value="cds.novel_model_3081_5bd9a17a"/>
    <property type="gene ID" value="novel_gene_1645_5bd9a17a"/>
</dbReference>
<reference evidence="2" key="1">
    <citation type="submission" date="2018-11" db="EMBL/GenBank/DDBJ databases">
        <authorList>
            <person name="Grassa J C."/>
        </authorList>
    </citation>
    <scope>NUCLEOTIDE SEQUENCE [LARGE SCALE GENOMIC DNA]</scope>
</reference>
<organism evidence="2 3">
    <name type="scientific">Cannabis sativa</name>
    <name type="common">Hemp</name>
    <name type="synonym">Marijuana</name>
    <dbReference type="NCBI Taxonomy" id="3483"/>
    <lineage>
        <taxon>Eukaryota</taxon>
        <taxon>Viridiplantae</taxon>
        <taxon>Streptophyta</taxon>
        <taxon>Embryophyta</taxon>
        <taxon>Tracheophyta</taxon>
        <taxon>Spermatophyta</taxon>
        <taxon>Magnoliopsida</taxon>
        <taxon>eudicotyledons</taxon>
        <taxon>Gunneridae</taxon>
        <taxon>Pentapetalae</taxon>
        <taxon>rosids</taxon>
        <taxon>fabids</taxon>
        <taxon>Rosales</taxon>
        <taxon>Cannabaceae</taxon>
        <taxon>Cannabis</taxon>
    </lineage>
</organism>
<dbReference type="AlphaFoldDB" id="A0A803QYZ6"/>
<keyword evidence="3" id="KW-1185">Reference proteome</keyword>
<keyword evidence="1" id="KW-0812">Transmembrane</keyword>
<dbReference type="Gramene" id="novel_model_3081_5bd9a17a">
    <property type="protein sequence ID" value="cds.novel_model_3081_5bd9a17a"/>
    <property type="gene ID" value="novel_gene_1645_5bd9a17a"/>
</dbReference>
<sequence>MIMLWWRPYHVSVATKISRMAVLFWLVLVDIDHVVIITIIYIGLSLRNSFREVKLSFGAFEFESCFVVSKGSVLSSVESAQPNSGCLFWISYFRCPFPPRPLSHSSVVSSPHCIF</sequence>
<evidence type="ECO:0000313" key="3">
    <source>
        <dbReference type="Proteomes" id="UP000596661"/>
    </source>
</evidence>
<dbReference type="Proteomes" id="UP000596661">
    <property type="component" value="Chromosome 4"/>
</dbReference>
<protein>
    <submittedName>
        <fullName evidence="2">Uncharacterized protein</fullName>
    </submittedName>
</protein>
<accession>A0A803QYZ6</accession>
<keyword evidence="1" id="KW-0472">Membrane</keyword>